<dbReference type="CDD" id="cd02146">
    <property type="entry name" value="NfsA-like"/>
    <property type="match status" value="1"/>
</dbReference>
<sequence>MNTTIETILNHRSVRSFTNQAIPEEQLHHIVKSAQAASTSSFLQAYSIIGVTDPNKKKKIAELAGNQSYVAENGYFFVFCADFARLQEAADIQTKNISTAIESTEGFMIAIIDAALAAQNAAIAAESLDLGICYIGGIRNNLKEVSSLLETPANVLPLFGMAVGYPDSYQEQKPRLPEDIVFHENRYQNDKRQTQSSLLHYDDSILEYYRTRMNTKKEMTWTGQTSSTLEKTKRLYLNEFVKQKGFLK</sequence>
<dbReference type="EMBL" id="RBVX01000006">
    <property type="protein sequence ID" value="RSL33741.1"/>
    <property type="molecule type" value="Genomic_DNA"/>
</dbReference>
<accession>A0A3R9P6B7</accession>
<keyword evidence="2 5" id="KW-0285">Flavoprotein</keyword>
<evidence type="ECO:0000256" key="3">
    <source>
        <dbReference type="ARBA" id="ARBA00022643"/>
    </source>
</evidence>
<dbReference type="InterPro" id="IPR029479">
    <property type="entry name" value="Nitroreductase"/>
</dbReference>
<keyword evidence="8" id="KW-1185">Reference proteome</keyword>
<evidence type="ECO:0000256" key="1">
    <source>
        <dbReference type="ARBA" id="ARBA00008366"/>
    </source>
</evidence>
<keyword evidence="5" id="KW-0521">NADP</keyword>
<keyword evidence="3 5" id="KW-0288">FMN</keyword>
<dbReference type="PANTHER" id="PTHR43425">
    <property type="entry name" value="OXYGEN-INSENSITIVE NADPH NITROREDUCTASE"/>
    <property type="match status" value="1"/>
</dbReference>
<dbReference type="InterPro" id="IPR000415">
    <property type="entry name" value="Nitroreductase-like"/>
</dbReference>
<reference evidence="7 8" key="1">
    <citation type="submission" date="2018-10" db="EMBL/GenBank/DDBJ databases">
        <title>Draft genome sequence of Bacillus salarius IM0101, isolated from a hypersaline soil in Inner Mongolia, China.</title>
        <authorList>
            <person name="Yamprayoonswat W."/>
            <person name="Boonvisut S."/>
            <person name="Jumpathong W."/>
            <person name="Sittihan S."/>
            <person name="Ruangsuj P."/>
            <person name="Wanthongcharoen S."/>
            <person name="Thongpramul N."/>
            <person name="Pimmason S."/>
            <person name="Yu B."/>
            <person name="Yasawong M."/>
        </authorList>
    </citation>
    <scope>NUCLEOTIDE SEQUENCE [LARGE SCALE GENOMIC DNA]</scope>
    <source>
        <strain evidence="7 8">IM0101</strain>
    </source>
</reference>
<dbReference type="PIRSF" id="PIRSF005426">
    <property type="entry name" value="Frp"/>
    <property type="match status" value="1"/>
</dbReference>
<gene>
    <name evidence="7" type="ORF">D7Z54_08580</name>
</gene>
<keyword evidence="4 5" id="KW-0560">Oxidoreductase</keyword>
<evidence type="ECO:0000256" key="2">
    <source>
        <dbReference type="ARBA" id="ARBA00022630"/>
    </source>
</evidence>
<dbReference type="Pfam" id="PF00881">
    <property type="entry name" value="Nitroreductase"/>
    <property type="match status" value="1"/>
</dbReference>
<evidence type="ECO:0000313" key="8">
    <source>
        <dbReference type="Proteomes" id="UP000275076"/>
    </source>
</evidence>
<comment type="caution">
    <text evidence="7">The sequence shown here is derived from an EMBL/GenBank/DDBJ whole genome shotgun (WGS) entry which is preliminary data.</text>
</comment>
<comment type="similarity">
    <text evidence="1 5">Belongs to the flavin oxidoreductase frp family.</text>
</comment>
<evidence type="ECO:0000256" key="5">
    <source>
        <dbReference type="PIRNR" id="PIRNR005426"/>
    </source>
</evidence>
<dbReference type="OrthoDB" id="9775805at2"/>
<dbReference type="Proteomes" id="UP000275076">
    <property type="component" value="Unassembled WGS sequence"/>
</dbReference>
<dbReference type="AlphaFoldDB" id="A0A3R9P6B7"/>
<dbReference type="PANTHER" id="PTHR43425:SF3">
    <property type="entry name" value="NADPH-DEPENDENT OXIDOREDUCTASE"/>
    <property type="match status" value="1"/>
</dbReference>
<dbReference type="NCBIfam" id="NF008033">
    <property type="entry name" value="PRK10765.1"/>
    <property type="match status" value="1"/>
</dbReference>
<proteinExistence type="inferred from homology"/>
<dbReference type="RefSeq" id="WP_125555423.1">
    <property type="nucleotide sequence ID" value="NZ_RBVX01000006.1"/>
</dbReference>
<dbReference type="EC" id="1.5.1.38" evidence="7"/>
<evidence type="ECO:0000259" key="6">
    <source>
        <dbReference type="Pfam" id="PF00881"/>
    </source>
</evidence>
<evidence type="ECO:0000313" key="7">
    <source>
        <dbReference type="EMBL" id="RSL33741.1"/>
    </source>
</evidence>
<dbReference type="InterPro" id="IPR016446">
    <property type="entry name" value="Flavin_OxRdtase_Frp"/>
</dbReference>
<dbReference type="SUPFAM" id="SSF55469">
    <property type="entry name" value="FMN-dependent nitroreductase-like"/>
    <property type="match status" value="1"/>
</dbReference>
<feature type="domain" description="Nitroreductase" evidence="6">
    <location>
        <begin position="8"/>
        <end position="165"/>
    </location>
</feature>
<protein>
    <submittedName>
        <fullName evidence="7">Oxygen-insensitive NADPH nitroreductase</fullName>
        <ecNumber evidence="7">1.5.1.38</ecNumber>
    </submittedName>
</protein>
<evidence type="ECO:0000256" key="4">
    <source>
        <dbReference type="ARBA" id="ARBA00023002"/>
    </source>
</evidence>
<organism evidence="7 8">
    <name type="scientific">Salibacterium salarium</name>
    <dbReference type="NCBI Taxonomy" id="284579"/>
    <lineage>
        <taxon>Bacteria</taxon>
        <taxon>Bacillati</taxon>
        <taxon>Bacillota</taxon>
        <taxon>Bacilli</taxon>
        <taxon>Bacillales</taxon>
        <taxon>Bacillaceae</taxon>
    </lineage>
</organism>
<dbReference type="Gene3D" id="3.40.109.10">
    <property type="entry name" value="NADH Oxidase"/>
    <property type="match status" value="1"/>
</dbReference>
<dbReference type="GO" id="GO:0052873">
    <property type="term" value="F:FMN reductase (NADPH) activity"/>
    <property type="evidence" value="ECO:0007669"/>
    <property type="project" value="UniProtKB-EC"/>
</dbReference>
<name>A0A3R9P6B7_9BACI</name>